<feature type="chain" id="PRO_5015413860" description="beta-N-acetylhexosaminidase" evidence="7">
    <location>
        <begin position="25"/>
        <end position="535"/>
    </location>
</feature>
<evidence type="ECO:0000256" key="4">
    <source>
        <dbReference type="ARBA" id="ARBA00022801"/>
    </source>
</evidence>
<comment type="similarity">
    <text evidence="2">Belongs to the glycosyl hydrolase 20 family.</text>
</comment>
<comment type="caution">
    <text evidence="10">The sequence shown here is derived from an EMBL/GenBank/DDBJ whole genome shotgun (WGS) entry which is preliminary data.</text>
</comment>
<reference evidence="10 11" key="1">
    <citation type="submission" date="2018-03" db="EMBL/GenBank/DDBJ databases">
        <title>Genomic Encyclopedia of Type Strains, Phase III (KMG-III): the genomes of soil and plant-associated and newly described type strains.</title>
        <authorList>
            <person name="Whitman W."/>
        </authorList>
    </citation>
    <scope>NUCLEOTIDE SEQUENCE [LARGE SCALE GENOMIC DNA]</scope>
    <source>
        <strain evidence="10 11">CGMCC 4.7125</strain>
    </source>
</reference>
<dbReference type="InterPro" id="IPR025705">
    <property type="entry name" value="Beta_hexosaminidase_sua/sub"/>
</dbReference>
<dbReference type="GO" id="GO:0030203">
    <property type="term" value="P:glycosaminoglycan metabolic process"/>
    <property type="evidence" value="ECO:0007669"/>
    <property type="project" value="TreeGrafter"/>
</dbReference>
<dbReference type="SUPFAM" id="SSF55545">
    <property type="entry name" value="beta-N-acetylhexosaminidase-like domain"/>
    <property type="match status" value="1"/>
</dbReference>
<dbReference type="InterPro" id="IPR017853">
    <property type="entry name" value="GH"/>
</dbReference>
<evidence type="ECO:0000256" key="5">
    <source>
        <dbReference type="ARBA" id="ARBA00023295"/>
    </source>
</evidence>
<keyword evidence="11" id="KW-1185">Reference proteome</keyword>
<name>A0A2T0M089_9PSEU</name>
<dbReference type="Pfam" id="PF02838">
    <property type="entry name" value="Glyco_hydro_20b"/>
    <property type="match status" value="1"/>
</dbReference>
<dbReference type="GO" id="GO:0005975">
    <property type="term" value="P:carbohydrate metabolic process"/>
    <property type="evidence" value="ECO:0007669"/>
    <property type="project" value="InterPro"/>
</dbReference>
<dbReference type="CDD" id="cd06568">
    <property type="entry name" value="GH20_SpHex_like"/>
    <property type="match status" value="1"/>
</dbReference>
<evidence type="ECO:0000313" key="10">
    <source>
        <dbReference type="EMBL" id="PRX49998.1"/>
    </source>
</evidence>
<evidence type="ECO:0000259" key="9">
    <source>
        <dbReference type="Pfam" id="PF02838"/>
    </source>
</evidence>
<dbReference type="PRINTS" id="PR00738">
    <property type="entry name" value="GLHYDRLASE20"/>
</dbReference>
<feature type="domain" description="Glycoside hydrolase family 20 catalytic" evidence="8">
    <location>
        <begin position="182"/>
        <end position="499"/>
    </location>
</feature>
<dbReference type="InterPro" id="IPR015882">
    <property type="entry name" value="HEX_bac_N"/>
</dbReference>
<dbReference type="Gene3D" id="3.20.20.80">
    <property type="entry name" value="Glycosidases"/>
    <property type="match status" value="1"/>
</dbReference>
<evidence type="ECO:0000259" key="8">
    <source>
        <dbReference type="Pfam" id="PF00728"/>
    </source>
</evidence>
<dbReference type="RefSeq" id="WP_245900429.1">
    <property type="nucleotide sequence ID" value="NZ_PVNH01000002.1"/>
</dbReference>
<dbReference type="PANTHER" id="PTHR22600:SF57">
    <property type="entry name" value="BETA-N-ACETYLHEXOSAMINIDASE"/>
    <property type="match status" value="1"/>
</dbReference>
<dbReference type="Gene3D" id="3.30.379.10">
    <property type="entry name" value="Chitobiase/beta-hexosaminidase domain 2-like"/>
    <property type="match status" value="1"/>
</dbReference>
<gene>
    <name evidence="10" type="ORF">B0I33_102114</name>
</gene>
<proteinExistence type="inferred from homology"/>
<dbReference type="InterPro" id="IPR029018">
    <property type="entry name" value="Hex-like_dom2"/>
</dbReference>
<keyword evidence="4" id="KW-0378">Hydrolase</keyword>
<evidence type="ECO:0000313" key="11">
    <source>
        <dbReference type="Proteomes" id="UP000238362"/>
    </source>
</evidence>
<dbReference type="PANTHER" id="PTHR22600">
    <property type="entry name" value="BETA-HEXOSAMINIDASE"/>
    <property type="match status" value="1"/>
</dbReference>
<protein>
    <recommendedName>
        <fullName evidence="3">beta-N-acetylhexosaminidase</fullName>
        <ecNumber evidence="3">3.2.1.52</ecNumber>
    </recommendedName>
</protein>
<feature type="active site" description="Proton donor" evidence="6">
    <location>
        <position position="347"/>
    </location>
</feature>
<dbReference type="AlphaFoldDB" id="A0A2T0M089"/>
<dbReference type="SUPFAM" id="SSF51445">
    <property type="entry name" value="(Trans)glycosidases"/>
    <property type="match status" value="1"/>
</dbReference>
<dbReference type="InterPro" id="IPR015883">
    <property type="entry name" value="Glyco_hydro_20_cat"/>
</dbReference>
<feature type="signal peptide" evidence="7">
    <location>
        <begin position="1"/>
        <end position="24"/>
    </location>
</feature>
<dbReference type="GO" id="GO:0004563">
    <property type="term" value="F:beta-N-acetylhexosaminidase activity"/>
    <property type="evidence" value="ECO:0007669"/>
    <property type="project" value="UniProtKB-EC"/>
</dbReference>
<dbReference type="Pfam" id="PF00728">
    <property type="entry name" value="Glyco_hydro_20"/>
    <property type="match status" value="1"/>
</dbReference>
<keyword evidence="5" id="KW-0326">Glycosidase</keyword>
<sequence>MRQRRSLAAVVTAAALCLPGFAAAAEPGEQAGPTGHQPERQLTDVIPAPVEAEPDPRADYRLTPFTVIRTQPGSAEARQVGTYLAETLRPATGYHLPVVSWHRPVPREISLLLGKADPRIGDEGYQLDVARHRVTIRANTAAGLFAGTQTLRQLLPAEIEADRTQRRSWTVPGGRIVDYPRFPYRGAMLDLARHFHTPDEVKAYIDELAQYKVNHLHLHLTDDQGWRIQIDSWPRLTTVGGGPGTGVDGVGGGYLTKAEYADLVSYAQSRFITIVPEIDMPGHTNSALSTYAELNCDGVAPPPRTDIEVGYSSLCIDKELTYTFVEDVIREVAAMTPGPYLHIGGDEAHATTDEDYQKFMDRVLPMVYKYGKRPFGWNEIAKVSPPTSAVPQYWGTTNTNAELAEAAARGHKILMSPANKAYLDMKYDESTPLGLSWAGYTEIDDAYDWNPGNHVDGVGEDSVLGVEAPLWSETLRDLDDIEYMAFPRLPAIAELGWSPWSTHDWASFRERLAEQGPRWELRGVDFYRSPLVDWK</sequence>
<evidence type="ECO:0000256" key="3">
    <source>
        <dbReference type="ARBA" id="ARBA00012663"/>
    </source>
</evidence>
<evidence type="ECO:0000256" key="1">
    <source>
        <dbReference type="ARBA" id="ARBA00001231"/>
    </source>
</evidence>
<dbReference type="Proteomes" id="UP000238362">
    <property type="component" value="Unassembled WGS sequence"/>
</dbReference>
<organism evidence="10 11">
    <name type="scientific">Prauserella shujinwangii</name>
    <dbReference type="NCBI Taxonomy" id="1453103"/>
    <lineage>
        <taxon>Bacteria</taxon>
        <taxon>Bacillati</taxon>
        <taxon>Actinomycetota</taxon>
        <taxon>Actinomycetes</taxon>
        <taxon>Pseudonocardiales</taxon>
        <taxon>Pseudonocardiaceae</taxon>
        <taxon>Prauserella</taxon>
    </lineage>
</organism>
<dbReference type="EC" id="3.2.1.52" evidence="3"/>
<evidence type="ECO:0000256" key="7">
    <source>
        <dbReference type="SAM" id="SignalP"/>
    </source>
</evidence>
<evidence type="ECO:0000256" key="6">
    <source>
        <dbReference type="PIRSR" id="PIRSR625705-1"/>
    </source>
</evidence>
<feature type="domain" description="Beta-hexosaminidase bacterial type N-terminal" evidence="9">
    <location>
        <begin position="44"/>
        <end position="179"/>
    </location>
</feature>
<dbReference type="EMBL" id="PVNH01000002">
    <property type="protein sequence ID" value="PRX49998.1"/>
    <property type="molecule type" value="Genomic_DNA"/>
</dbReference>
<comment type="catalytic activity">
    <reaction evidence="1">
        <text>Hydrolysis of terminal non-reducing N-acetyl-D-hexosamine residues in N-acetyl-beta-D-hexosaminides.</text>
        <dbReference type="EC" id="3.2.1.52"/>
    </reaction>
</comment>
<dbReference type="GO" id="GO:0016020">
    <property type="term" value="C:membrane"/>
    <property type="evidence" value="ECO:0007669"/>
    <property type="project" value="TreeGrafter"/>
</dbReference>
<keyword evidence="7" id="KW-0732">Signal</keyword>
<evidence type="ECO:0000256" key="2">
    <source>
        <dbReference type="ARBA" id="ARBA00006285"/>
    </source>
</evidence>
<accession>A0A2T0M089</accession>